<evidence type="ECO:0000256" key="4">
    <source>
        <dbReference type="ARBA" id="ARBA00022833"/>
    </source>
</evidence>
<reference evidence="9 10" key="1">
    <citation type="journal article" date="2013" name="BMC Genomics">
        <title>Reconstruction of the lipid metabolism for the microalga Monoraphidium neglectum from its genome sequence reveals characteristics suitable for biofuel production.</title>
        <authorList>
            <person name="Bogen C."/>
            <person name="Al-Dilaimi A."/>
            <person name="Albersmeier A."/>
            <person name="Wichmann J."/>
            <person name="Grundmann M."/>
            <person name="Rupp O."/>
            <person name="Lauersen K.J."/>
            <person name="Blifernez-Klassen O."/>
            <person name="Kalinowski J."/>
            <person name="Goesmann A."/>
            <person name="Mussgnug J.H."/>
            <person name="Kruse O."/>
        </authorList>
    </citation>
    <scope>NUCLEOTIDE SEQUENCE [LARGE SCALE GENOMIC DNA]</scope>
    <source>
        <strain evidence="9 10">SAG 48.87</strain>
    </source>
</reference>
<dbReference type="InterPro" id="IPR050728">
    <property type="entry name" value="Zinc_Metalloprotease_M4"/>
</dbReference>
<feature type="compositionally biased region" description="Polar residues" evidence="6">
    <location>
        <begin position="354"/>
        <end position="363"/>
    </location>
</feature>
<dbReference type="OrthoDB" id="2962374at2759"/>
<evidence type="ECO:0000256" key="3">
    <source>
        <dbReference type="ARBA" id="ARBA00022801"/>
    </source>
</evidence>
<dbReference type="CDD" id="cd09597">
    <property type="entry name" value="M4_TLP"/>
    <property type="match status" value="1"/>
</dbReference>
<dbReference type="KEGG" id="mng:MNEG_11614"/>
<dbReference type="GO" id="GO:0004222">
    <property type="term" value="F:metalloendopeptidase activity"/>
    <property type="evidence" value="ECO:0007669"/>
    <property type="project" value="InterPro"/>
</dbReference>
<dbReference type="Pfam" id="PF02868">
    <property type="entry name" value="Peptidase_M4_C"/>
    <property type="match status" value="1"/>
</dbReference>
<keyword evidence="3 9" id="KW-0378">Hydrolase</keyword>
<evidence type="ECO:0000256" key="6">
    <source>
        <dbReference type="SAM" id="MobiDB-lite"/>
    </source>
</evidence>
<dbReference type="SUPFAM" id="SSF55486">
    <property type="entry name" value="Metalloproteases ('zincins'), catalytic domain"/>
    <property type="match status" value="1"/>
</dbReference>
<proteinExistence type="predicted"/>
<dbReference type="RefSeq" id="XP_013895367.1">
    <property type="nucleotide sequence ID" value="XM_014039913.1"/>
</dbReference>
<dbReference type="STRING" id="145388.A0A0D2J9D1"/>
<evidence type="ECO:0000313" key="10">
    <source>
        <dbReference type="Proteomes" id="UP000054498"/>
    </source>
</evidence>
<sequence length="363" mass="39011">MTDFKSGKARTYDLFNSMPGGRARAVLQEDPDDYWGTGSAALGTIADRQTAAVDAHFAAGLVYEYYLTVHGRRGFDGKDTPMKSFVHVGSKYNNAFFDVDTNAMYYGDGSRDPSNLAACEKYGPLTTLDIAAHEITHGVTDTSARLTYTDSFGGLNEATSDIMSVCVMDYAASKGKRPAGAGAFLLGGDMWRNKTCPKPFVRDMKDPVADKSSFSCWSPLLDQKLVNVAAERLTNPLRPVGLFNYCEVDVHHSSGPANRFFWLLSKGFSACPSAGKPASIGIPAACKLWYRALTVYFTPVTDYFEARFATAQAAADLHGADSPEVAAVHAAWDVVGVPTATDGSGPQCDPTYATKPSTCSASR</sequence>
<dbReference type="InterPro" id="IPR027268">
    <property type="entry name" value="Peptidase_M4/M1_CTD_sf"/>
</dbReference>
<dbReference type="Gene3D" id="1.10.390.10">
    <property type="entry name" value="Neutral Protease Domain 2"/>
    <property type="match status" value="1"/>
</dbReference>
<dbReference type="GO" id="GO:0046872">
    <property type="term" value="F:metal ion binding"/>
    <property type="evidence" value="ECO:0007669"/>
    <property type="project" value="UniProtKB-KW"/>
</dbReference>
<evidence type="ECO:0000256" key="5">
    <source>
        <dbReference type="ARBA" id="ARBA00023049"/>
    </source>
</evidence>
<keyword evidence="4" id="KW-0862">Zinc</keyword>
<dbReference type="Gene3D" id="3.10.170.10">
    <property type="match status" value="1"/>
</dbReference>
<keyword evidence="10" id="KW-1185">Reference proteome</keyword>
<accession>A0A0D2J9D1</accession>
<evidence type="ECO:0000313" key="9">
    <source>
        <dbReference type="EMBL" id="KIY96347.1"/>
    </source>
</evidence>
<protein>
    <submittedName>
        <fullName evidence="9">Neutral zinc metalloprotease</fullName>
        <ecNumber evidence="9">3.4.24.28</ecNumber>
    </submittedName>
</protein>
<feature type="domain" description="Peptidase M4 C-terminal" evidence="8">
    <location>
        <begin position="144"/>
        <end position="337"/>
    </location>
</feature>
<dbReference type="Pfam" id="PF01447">
    <property type="entry name" value="Peptidase_M4"/>
    <property type="match status" value="1"/>
</dbReference>
<evidence type="ECO:0000259" key="7">
    <source>
        <dbReference type="Pfam" id="PF01447"/>
    </source>
</evidence>
<name>A0A0D2J9D1_9CHLO</name>
<dbReference type="InterPro" id="IPR001570">
    <property type="entry name" value="Peptidase_M4_C_domain"/>
</dbReference>
<dbReference type="EC" id="3.4.24.28" evidence="9"/>
<evidence type="ECO:0000256" key="1">
    <source>
        <dbReference type="ARBA" id="ARBA00022670"/>
    </source>
</evidence>
<evidence type="ECO:0000256" key="2">
    <source>
        <dbReference type="ARBA" id="ARBA00022723"/>
    </source>
</evidence>
<dbReference type="Proteomes" id="UP000054498">
    <property type="component" value="Unassembled WGS sequence"/>
</dbReference>
<keyword evidence="1 9" id="KW-0645">Protease</keyword>
<dbReference type="GO" id="GO:0006508">
    <property type="term" value="P:proteolysis"/>
    <property type="evidence" value="ECO:0007669"/>
    <property type="project" value="UniProtKB-KW"/>
</dbReference>
<keyword evidence="2" id="KW-0479">Metal-binding</keyword>
<dbReference type="PANTHER" id="PTHR33794">
    <property type="entry name" value="BACILLOLYSIN"/>
    <property type="match status" value="1"/>
</dbReference>
<organism evidence="9 10">
    <name type="scientific">Monoraphidium neglectum</name>
    <dbReference type="NCBI Taxonomy" id="145388"/>
    <lineage>
        <taxon>Eukaryota</taxon>
        <taxon>Viridiplantae</taxon>
        <taxon>Chlorophyta</taxon>
        <taxon>core chlorophytes</taxon>
        <taxon>Chlorophyceae</taxon>
        <taxon>CS clade</taxon>
        <taxon>Sphaeropleales</taxon>
        <taxon>Selenastraceae</taxon>
        <taxon>Monoraphidium</taxon>
    </lineage>
</organism>
<dbReference type="PANTHER" id="PTHR33794:SF1">
    <property type="entry name" value="BACILLOLYSIN"/>
    <property type="match status" value="1"/>
</dbReference>
<dbReference type="AlphaFoldDB" id="A0A0D2J9D1"/>
<gene>
    <name evidence="9" type="ORF">MNEG_11614</name>
</gene>
<feature type="domain" description="Peptidase M4" evidence="7">
    <location>
        <begin position="6"/>
        <end position="141"/>
    </location>
</feature>
<evidence type="ECO:0000259" key="8">
    <source>
        <dbReference type="Pfam" id="PF02868"/>
    </source>
</evidence>
<dbReference type="GeneID" id="25728894"/>
<keyword evidence="5 9" id="KW-0482">Metalloprotease</keyword>
<dbReference type="EMBL" id="KK103048">
    <property type="protein sequence ID" value="KIY96347.1"/>
    <property type="molecule type" value="Genomic_DNA"/>
</dbReference>
<dbReference type="InterPro" id="IPR013856">
    <property type="entry name" value="Peptidase_M4_domain"/>
</dbReference>
<feature type="region of interest" description="Disordered" evidence="6">
    <location>
        <begin position="341"/>
        <end position="363"/>
    </location>
</feature>